<dbReference type="InterPro" id="IPR035069">
    <property type="entry name" value="TTHA1013/TTHA0281-like"/>
</dbReference>
<dbReference type="Proteomes" id="UP000003781">
    <property type="component" value="Unassembled WGS sequence"/>
</dbReference>
<comment type="caution">
    <text evidence="2">The sequence shown here is derived from an EMBL/GenBank/DDBJ whole genome shotgun (WGS) entry which is preliminary data.</text>
</comment>
<protein>
    <recommendedName>
        <fullName evidence="1">HicB-like antitoxin of toxin-antitoxin system domain-containing protein</fullName>
    </recommendedName>
</protein>
<dbReference type="SUPFAM" id="SSF143100">
    <property type="entry name" value="TTHA1013/TTHA0281-like"/>
    <property type="match status" value="1"/>
</dbReference>
<proteinExistence type="predicted"/>
<reference evidence="2 3" key="1">
    <citation type="submission" date="2007-03" db="EMBL/GenBank/DDBJ databases">
        <authorList>
            <person name="Stal L."/>
            <person name="Ferriera S."/>
            <person name="Johnson J."/>
            <person name="Kravitz S."/>
            <person name="Beeson K."/>
            <person name="Sutton G."/>
            <person name="Rogers Y.-H."/>
            <person name="Friedman R."/>
            <person name="Frazier M."/>
            <person name="Venter J.C."/>
        </authorList>
    </citation>
    <scope>NUCLEOTIDE SEQUENCE [LARGE SCALE GENOMIC DNA]</scope>
    <source>
        <strain evidence="2 3">CCY0110</strain>
    </source>
</reference>
<gene>
    <name evidence="2" type="ORF">CY0110_12392</name>
</gene>
<dbReference type="Gene3D" id="3.30.160.250">
    <property type="match status" value="1"/>
</dbReference>
<dbReference type="InterPro" id="IPR051404">
    <property type="entry name" value="TA_system_antitoxin"/>
</dbReference>
<dbReference type="PANTHER" id="PTHR34504:SF2">
    <property type="entry name" value="UPF0150 PROTEIN SSL0259"/>
    <property type="match status" value="1"/>
</dbReference>
<dbReference type="AlphaFoldDB" id="A3IXW6"/>
<evidence type="ECO:0000313" key="3">
    <source>
        <dbReference type="Proteomes" id="UP000003781"/>
    </source>
</evidence>
<dbReference type="eggNOG" id="COG1598">
    <property type="taxonomic scope" value="Bacteria"/>
</dbReference>
<dbReference type="InterPro" id="IPR031807">
    <property type="entry name" value="HicB-like"/>
</dbReference>
<dbReference type="OrthoDB" id="465534at2"/>
<sequence length="69" mass="7761">MIIRAVLEWDDEVKAFSATCPELNYISSCGDTKEEAIANLKEAIQLLLEPIPEHLVNTDKKFDTVEVVI</sequence>
<organism evidence="2 3">
    <name type="scientific">Crocosphaera chwakensis CCY0110</name>
    <dbReference type="NCBI Taxonomy" id="391612"/>
    <lineage>
        <taxon>Bacteria</taxon>
        <taxon>Bacillati</taxon>
        <taxon>Cyanobacteriota</taxon>
        <taxon>Cyanophyceae</taxon>
        <taxon>Oscillatoriophycideae</taxon>
        <taxon>Chroococcales</taxon>
        <taxon>Aphanothecaceae</taxon>
        <taxon>Crocosphaera</taxon>
        <taxon>Crocosphaera chwakensis</taxon>
    </lineage>
</organism>
<evidence type="ECO:0000259" key="1">
    <source>
        <dbReference type="Pfam" id="PF15919"/>
    </source>
</evidence>
<keyword evidence="3" id="KW-1185">Reference proteome</keyword>
<name>A3IXW6_9CHRO</name>
<dbReference type="PANTHER" id="PTHR34504">
    <property type="entry name" value="ANTITOXIN HICB"/>
    <property type="match status" value="1"/>
</dbReference>
<dbReference type="RefSeq" id="WP_008278227.1">
    <property type="nucleotide sequence ID" value="NZ_AAXW01000071.1"/>
</dbReference>
<dbReference type="Pfam" id="PF15919">
    <property type="entry name" value="HicB_lk_antitox"/>
    <property type="match status" value="1"/>
</dbReference>
<evidence type="ECO:0000313" key="2">
    <source>
        <dbReference type="EMBL" id="EAZ88679.1"/>
    </source>
</evidence>
<dbReference type="EMBL" id="AAXW01000071">
    <property type="protein sequence ID" value="EAZ88679.1"/>
    <property type="molecule type" value="Genomic_DNA"/>
</dbReference>
<accession>A3IXW6</accession>
<feature type="domain" description="HicB-like antitoxin of toxin-antitoxin system" evidence="1">
    <location>
        <begin position="6"/>
        <end position="53"/>
    </location>
</feature>